<keyword evidence="2" id="KW-0812">Transmembrane</keyword>
<name>A0AA86VVG3_9FABA</name>
<dbReference type="PANTHER" id="PTHR46592:SF6">
    <property type="entry name" value="RING-H2 FINGER PROTEIN ATL67"/>
    <property type="match status" value="1"/>
</dbReference>
<keyword evidence="1" id="KW-0479">Metal-binding</keyword>
<reference evidence="4" key="1">
    <citation type="submission" date="2023-10" db="EMBL/GenBank/DDBJ databases">
        <authorList>
            <person name="Domelevo Entfellner J.-B."/>
        </authorList>
    </citation>
    <scope>NUCLEOTIDE SEQUENCE</scope>
</reference>
<evidence type="ECO:0000313" key="4">
    <source>
        <dbReference type="EMBL" id="CAJ1821668.1"/>
    </source>
</evidence>
<dbReference type="PROSITE" id="PS50089">
    <property type="entry name" value="ZF_RING_2"/>
    <property type="match status" value="2"/>
</dbReference>
<feature type="transmembrane region" description="Helical" evidence="2">
    <location>
        <begin position="201"/>
        <end position="224"/>
    </location>
</feature>
<evidence type="ECO:0000256" key="1">
    <source>
        <dbReference type="PROSITE-ProRule" id="PRU00175"/>
    </source>
</evidence>
<dbReference type="Gramene" id="rna-AYBTSS11_LOCUS1161">
    <property type="protein sequence ID" value="CAJ1821668.1"/>
    <property type="gene ID" value="gene-AYBTSS11_LOCUS1161"/>
</dbReference>
<dbReference type="CDD" id="cd16454">
    <property type="entry name" value="RING-H2_PA-TM-RING"/>
    <property type="match status" value="1"/>
</dbReference>
<keyword evidence="1" id="KW-0863">Zinc-finger</keyword>
<feature type="domain" description="RING-type" evidence="3">
    <location>
        <begin position="110"/>
        <end position="150"/>
    </location>
</feature>
<dbReference type="AlphaFoldDB" id="A0AA86VVG3"/>
<dbReference type="GO" id="GO:0016567">
    <property type="term" value="P:protein ubiquitination"/>
    <property type="evidence" value="ECO:0007669"/>
    <property type="project" value="InterPro"/>
</dbReference>
<dbReference type="SMART" id="SM00184">
    <property type="entry name" value="RING"/>
    <property type="match status" value="2"/>
</dbReference>
<dbReference type="Pfam" id="PF13639">
    <property type="entry name" value="zf-RING_2"/>
    <property type="match status" value="2"/>
</dbReference>
<dbReference type="InterPro" id="IPR001841">
    <property type="entry name" value="Znf_RING"/>
</dbReference>
<dbReference type="Gene3D" id="3.30.40.10">
    <property type="entry name" value="Zinc/RING finger domain, C3HC4 (zinc finger)"/>
    <property type="match status" value="2"/>
</dbReference>
<dbReference type="InterPro" id="IPR044289">
    <property type="entry name" value="ATL67-70"/>
</dbReference>
<sequence length="410" mass="46096">MSLLSPSPSFSDEPPMNLTPNNGLDIFTRIFLVLIFMSLFIRVCYVYVSLRRNDHGSDNISNSIASMIHHDNDQNNNLTGLPFDVIKSYHTFPYSKTNSVATMYDHDSTCAICIEDYQESEMLRMMPHCRHYFHRDCIDVWLKVHASCPVSAEALTHPLPFPNGESLFSSSSSSVSSSSSSSFPFSMSPSIPSPHFTHLGLGYSIAIALAFLFLLSTLLLSSYLCCRTTRQRNQTTAVTAAANPSDGVVIPRVIFVAEDEDEEEANVAVGLDQSVINSYPRFQFDRDNARNSNGNNTTCSICLCEYKDSEMLRMMPECRHFFHLCCLDSWLRLRGSCPVCRNSPLPTPLSTPLQEVVPLSQYAADRRRKSLGDANFLALHYPMSDDSHFIALALVIGFASTSFRTRRYWY</sequence>
<dbReference type="EMBL" id="OY731398">
    <property type="protein sequence ID" value="CAJ1821668.1"/>
    <property type="molecule type" value="Genomic_DNA"/>
</dbReference>
<dbReference type="PANTHER" id="PTHR46592">
    <property type="entry name" value="RING-H2 FINGER PROTEIN ATL67"/>
    <property type="match status" value="1"/>
</dbReference>
<gene>
    <name evidence="4" type="ORF">AYBTSS11_LOCUS1161</name>
</gene>
<evidence type="ECO:0000256" key="2">
    <source>
        <dbReference type="SAM" id="Phobius"/>
    </source>
</evidence>
<evidence type="ECO:0000259" key="3">
    <source>
        <dbReference type="PROSITE" id="PS50089"/>
    </source>
</evidence>
<keyword evidence="1" id="KW-0862">Zinc</keyword>
<dbReference type="Proteomes" id="UP001189624">
    <property type="component" value="Chromosome 1"/>
</dbReference>
<organism evidence="4 5">
    <name type="scientific">Sphenostylis stenocarpa</name>
    <dbReference type="NCBI Taxonomy" id="92480"/>
    <lineage>
        <taxon>Eukaryota</taxon>
        <taxon>Viridiplantae</taxon>
        <taxon>Streptophyta</taxon>
        <taxon>Embryophyta</taxon>
        <taxon>Tracheophyta</taxon>
        <taxon>Spermatophyta</taxon>
        <taxon>Magnoliopsida</taxon>
        <taxon>eudicotyledons</taxon>
        <taxon>Gunneridae</taxon>
        <taxon>Pentapetalae</taxon>
        <taxon>rosids</taxon>
        <taxon>fabids</taxon>
        <taxon>Fabales</taxon>
        <taxon>Fabaceae</taxon>
        <taxon>Papilionoideae</taxon>
        <taxon>50 kb inversion clade</taxon>
        <taxon>NPAAA clade</taxon>
        <taxon>indigoferoid/millettioid clade</taxon>
        <taxon>Phaseoleae</taxon>
        <taxon>Sphenostylis</taxon>
    </lineage>
</organism>
<keyword evidence="5" id="KW-1185">Reference proteome</keyword>
<keyword evidence="2" id="KW-1133">Transmembrane helix</keyword>
<dbReference type="GO" id="GO:0008270">
    <property type="term" value="F:zinc ion binding"/>
    <property type="evidence" value="ECO:0007669"/>
    <property type="project" value="UniProtKB-KW"/>
</dbReference>
<feature type="domain" description="RING-type" evidence="3">
    <location>
        <begin position="299"/>
        <end position="341"/>
    </location>
</feature>
<proteinExistence type="predicted"/>
<protein>
    <recommendedName>
        <fullName evidence="3">RING-type domain-containing protein</fullName>
    </recommendedName>
</protein>
<dbReference type="SUPFAM" id="SSF57850">
    <property type="entry name" value="RING/U-box"/>
    <property type="match status" value="2"/>
</dbReference>
<feature type="transmembrane region" description="Helical" evidence="2">
    <location>
        <begin position="26"/>
        <end position="48"/>
    </location>
</feature>
<dbReference type="InterPro" id="IPR013083">
    <property type="entry name" value="Znf_RING/FYVE/PHD"/>
</dbReference>
<keyword evidence="2" id="KW-0472">Membrane</keyword>
<dbReference type="GO" id="GO:0016740">
    <property type="term" value="F:transferase activity"/>
    <property type="evidence" value="ECO:0007669"/>
    <property type="project" value="InterPro"/>
</dbReference>
<evidence type="ECO:0000313" key="5">
    <source>
        <dbReference type="Proteomes" id="UP001189624"/>
    </source>
</evidence>
<accession>A0AA86VVG3</accession>